<gene>
    <name evidence="2" type="ORF">WR25_14715</name>
</gene>
<sequence length="132" mass="14591">MQKRKESGESKDLLKCKKMQKQKDRGREQSTVPVVHSEVTNQLIIGGSVCGVHENARSSSPVFFVSITTGADSEWLNRDGTGAYKADRGCAQDGSLVDDDRMRSQAARQLKHQLTEKRGKNERGEGREGNAD</sequence>
<dbReference type="Proteomes" id="UP000218231">
    <property type="component" value="Unassembled WGS sequence"/>
</dbReference>
<feature type="region of interest" description="Disordered" evidence="1">
    <location>
        <begin position="83"/>
        <end position="132"/>
    </location>
</feature>
<feature type="compositionally biased region" description="Basic and acidic residues" evidence="1">
    <location>
        <begin position="1"/>
        <end position="28"/>
    </location>
</feature>
<accession>A0A2A2J9Y4</accession>
<dbReference type="EMBL" id="LIAE01010588">
    <property type="protein sequence ID" value="PAV58322.1"/>
    <property type="molecule type" value="Genomic_DNA"/>
</dbReference>
<protein>
    <submittedName>
        <fullName evidence="2">Uncharacterized protein</fullName>
    </submittedName>
</protein>
<name>A0A2A2J9Y4_9BILA</name>
<feature type="region of interest" description="Disordered" evidence="1">
    <location>
        <begin position="1"/>
        <end position="32"/>
    </location>
</feature>
<feature type="compositionally biased region" description="Basic and acidic residues" evidence="1">
    <location>
        <begin position="113"/>
        <end position="132"/>
    </location>
</feature>
<dbReference type="AlphaFoldDB" id="A0A2A2J9Y4"/>
<evidence type="ECO:0000313" key="2">
    <source>
        <dbReference type="EMBL" id="PAV58322.1"/>
    </source>
</evidence>
<evidence type="ECO:0000256" key="1">
    <source>
        <dbReference type="SAM" id="MobiDB-lite"/>
    </source>
</evidence>
<dbReference type="OrthoDB" id="1154031at2759"/>
<comment type="caution">
    <text evidence="2">The sequence shown here is derived from an EMBL/GenBank/DDBJ whole genome shotgun (WGS) entry which is preliminary data.</text>
</comment>
<keyword evidence="3" id="KW-1185">Reference proteome</keyword>
<evidence type="ECO:0000313" key="3">
    <source>
        <dbReference type="Proteomes" id="UP000218231"/>
    </source>
</evidence>
<organism evidence="2 3">
    <name type="scientific">Diploscapter pachys</name>
    <dbReference type="NCBI Taxonomy" id="2018661"/>
    <lineage>
        <taxon>Eukaryota</taxon>
        <taxon>Metazoa</taxon>
        <taxon>Ecdysozoa</taxon>
        <taxon>Nematoda</taxon>
        <taxon>Chromadorea</taxon>
        <taxon>Rhabditida</taxon>
        <taxon>Rhabditina</taxon>
        <taxon>Rhabditomorpha</taxon>
        <taxon>Rhabditoidea</taxon>
        <taxon>Rhabditidae</taxon>
        <taxon>Diploscapter</taxon>
    </lineage>
</organism>
<proteinExistence type="predicted"/>
<reference evidence="2 3" key="1">
    <citation type="journal article" date="2017" name="Curr. Biol.">
        <title>Genome architecture and evolution of a unichromosomal asexual nematode.</title>
        <authorList>
            <person name="Fradin H."/>
            <person name="Zegar C."/>
            <person name="Gutwein M."/>
            <person name="Lucas J."/>
            <person name="Kovtun M."/>
            <person name="Corcoran D."/>
            <person name="Baugh L.R."/>
            <person name="Kiontke K."/>
            <person name="Gunsalus K."/>
            <person name="Fitch D.H."/>
            <person name="Piano F."/>
        </authorList>
    </citation>
    <scope>NUCLEOTIDE SEQUENCE [LARGE SCALE GENOMIC DNA]</scope>
    <source>
        <strain evidence="2">PF1309</strain>
    </source>
</reference>